<dbReference type="GO" id="GO:0006869">
    <property type="term" value="P:lipid transport"/>
    <property type="evidence" value="ECO:0007669"/>
    <property type="project" value="InterPro"/>
</dbReference>
<dbReference type="SMART" id="SM00499">
    <property type="entry name" value="AAI"/>
    <property type="match status" value="1"/>
</dbReference>
<protein>
    <recommendedName>
        <fullName evidence="5">Bifunctional inhibitor/plant lipid transfer protein/seed storage helical domain-containing protein</fullName>
    </recommendedName>
</protein>
<proteinExistence type="inferred from homology"/>
<evidence type="ECO:0000259" key="5">
    <source>
        <dbReference type="SMART" id="SM00499"/>
    </source>
</evidence>
<dbReference type="OrthoDB" id="665742at2759"/>
<evidence type="ECO:0000256" key="4">
    <source>
        <dbReference type="SAM" id="SignalP"/>
    </source>
</evidence>
<comment type="similarity">
    <text evidence="1">Belongs to the plant LTP family. B11E subfamily.</text>
</comment>
<evidence type="ECO:0000313" key="6">
    <source>
        <dbReference type="EnsemblPlants" id="TraesCS4B02G393400.1.cds1"/>
    </source>
</evidence>
<dbReference type="Gramene" id="TraesCS4B02G393400.1">
    <property type="protein sequence ID" value="TraesCS4B02G393400.1.cds1"/>
    <property type="gene ID" value="TraesCS4B02G393400"/>
</dbReference>
<dbReference type="Gramene" id="TraesCAD_scaffold_031197_01G000400.1">
    <property type="protein sequence ID" value="TraesCAD_scaffold_031197_01G000400.1"/>
    <property type="gene ID" value="TraesCAD_scaffold_031197_01G000400"/>
</dbReference>
<keyword evidence="3" id="KW-0446">Lipid-binding</keyword>
<sequence>MAMRKEAVPVVAVMLMLVVLAPGKARAACEVTQLAVCASAILGGTKPSGECCGNLRAQQGCFCQYVKDPNYGHYVNSPHARETLQTCGIALPHC</sequence>
<dbReference type="InterPro" id="IPR033872">
    <property type="entry name" value="nsLTP2"/>
</dbReference>
<dbReference type="CDD" id="cd01959">
    <property type="entry name" value="nsLTP2"/>
    <property type="match status" value="1"/>
</dbReference>
<dbReference type="Gramene" id="TraesROB_scaffold_004343_01G000600.1">
    <property type="protein sequence ID" value="TraesROB_scaffold_004343_01G000600.1"/>
    <property type="gene ID" value="TraesROB_scaffold_004343_01G000600"/>
</dbReference>
<dbReference type="Gramene" id="TraesRN4B0101026700.1">
    <property type="protein sequence ID" value="TraesRN4B0101026700.1"/>
    <property type="gene ID" value="TraesRN4B0101026700"/>
</dbReference>
<feature type="chain" id="PRO_5043175980" description="Bifunctional inhibitor/plant lipid transfer protein/seed storage helical domain-containing protein" evidence="4">
    <location>
        <begin position="28"/>
        <end position="94"/>
    </location>
</feature>
<dbReference type="Gene3D" id="1.10.110.10">
    <property type="entry name" value="Plant lipid-transfer and hydrophobic proteins"/>
    <property type="match status" value="1"/>
</dbReference>
<dbReference type="Gramene" id="TraesJUL4B03G02429900.1">
    <property type="protein sequence ID" value="TraesJUL4B03G02429900.1.CDS1"/>
    <property type="gene ID" value="TraesJUL4B03G02429900"/>
</dbReference>
<dbReference type="SMR" id="A0A3B6J044"/>
<dbReference type="Gramene" id="TraesPARA_EIv1.0_1406780.1">
    <property type="protein sequence ID" value="TraesPARA_EIv1.0_1406780.1.CDS1"/>
    <property type="gene ID" value="TraesPARA_EIv1.0_1406780"/>
</dbReference>
<dbReference type="Gramene" id="TraesSYM4B03G02438030.1">
    <property type="protein sequence ID" value="TraesSYM4B03G02438030.1.CDS1"/>
    <property type="gene ID" value="TraesSYM4B03G02438030"/>
</dbReference>
<evidence type="ECO:0000256" key="3">
    <source>
        <dbReference type="ARBA" id="ARBA00023121"/>
    </source>
</evidence>
<dbReference type="Proteomes" id="UP000019116">
    <property type="component" value="Chromosome 4B"/>
</dbReference>
<dbReference type="InterPro" id="IPR036312">
    <property type="entry name" value="Bifun_inhib/LTP/seed_sf"/>
</dbReference>
<dbReference type="AlphaFoldDB" id="A0A3B6J044"/>
<keyword evidence="4" id="KW-0732">Signal</keyword>
<feature type="signal peptide" evidence="4">
    <location>
        <begin position="1"/>
        <end position="27"/>
    </location>
</feature>
<dbReference type="Gramene" id="TraesCS4B03G1000100.1">
    <property type="protein sequence ID" value="TraesCS4B03G1000100.1.CDS1"/>
    <property type="gene ID" value="TraesCS4B03G1000100"/>
</dbReference>
<dbReference type="InterPro" id="IPR016140">
    <property type="entry name" value="Bifunc_inhib/LTP/seed_store"/>
</dbReference>
<dbReference type="Gramene" id="TraesWEE_scaffold_028928_01G000400.1">
    <property type="protein sequence ID" value="TraesWEE_scaffold_028928_01G000400.1"/>
    <property type="gene ID" value="TraesWEE_scaffold_028928_01G000400"/>
</dbReference>
<dbReference type="PANTHER" id="PTHR33214:SF75">
    <property type="entry name" value="NON-SPECIFIC LIPID-TRANSFER PROTEIN 2P"/>
    <property type="match status" value="1"/>
</dbReference>
<dbReference type="RefSeq" id="XP_044367335.1">
    <property type="nucleotide sequence ID" value="XM_044511400.1"/>
</dbReference>
<evidence type="ECO:0000313" key="7">
    <source>
        <dbReference type="Proteomes" id="UP000019116"/>
    </source>
</evidence>
<accession>A0A3B6J044</accession>
<evidence type="ECO:0000256" key="1">
    <source>
        <dbReference type="ARBA" id="ARBA00009707"/>
    </source>
</evidence>
<dbReference type="GO" id="GO:0008289">
    <property type="term" value="F:lipid binding"/>
    <property type="evidence" value="ECO:0007669"/>
    <property type="project" value="UniProtKB-KW"/>
</dbReference>
<feature type="domain" description="Bifunctional inhibitor/plant lipid transfer protein/seed storage helical" evidence="5">
    <location>
        <begin position="29"/>
        <end position="94"/>
    </location>
</feature>
<organism evidence="6">
    <name type="scientific">Triticum aestivum</name>
    <name type="common">Wheat</name>
    <dbReference type="NCBI Taxonomy" id="4565"/>
    <lineage>
        <taxon>Eukaryota</taxon>
        <taxon>Viridiplantae</taxon>
        <taxon>Streptophyta</taxon>
        <taxon>Embryophyta</taxon>
        <taxon>Tracheophyta</taxon>
        <taxon>Spermatophyta</taxon>
        <taxon>Magnoliopsida</taxon>
        <taxon>Liliopsida</taxon>
        <taxon>Poales</taxon>
        <taxon>Poaceae</taxon>
        <taxon>BOP clade</taxon>
        <taxon>Pooideae</taxon>
        <taxon>Triticodae</taxon>
        <taxon>Triticeae</taxon>
        <taxon>Triticinae</taxon>
        <taxon>Triticum</taxon>
    </lineage>
</organism>
<name>A0A3B6J044_WHEAT</name>
<dbReference type="Gramene" id="TraesKAR4B01G0451700.1">
    <property type="protein sequence ID" value="cds.TraesKAR4B01G0451700.1"/>
    <property type="gene ID" value="TraesKAR4B01G0451700"/>
</dbReference>
<dbReference type="SUPFAM" id="SSF47699">
    <property type="entry name" value="Bifunctional inhibitor/lipid-transfer protein/seed storage 2S albumin"/>
    <property type="match status" value="1"/>
</dbReference>
<dbReference type="Pfam" id="PF00234">
    <property type="entry name" value="Tryp_alpha_amyl"/>
    <property type="match status" value="1"/>
</dbReference>
<dbReference type="Gramene" id="TraesCLE_scaffold_005285_01G000600.1">
    <property type="protein sequence ID" value="TraesCLE_scaffold_005285_01G000600.1"/>
    <property type="gene ID" value="TraesCLE_scaffold_005285_01G000600"/>
</dbReference>
<reference evidence="6" key="2">
    <citation type="submission" date="2018-10" db="UniProtKB">
        <authorList>
            <consortium name="EnsemblPlants"/>
        </authorList>
    </citation>
    <scope>IDENTIFICATION</scope>
</reference>
<dbReference type="PANTHER" id="PTHR33214">
    <property type="entry name" value="BIFUNCTIONAL INHIBITOR/LIPID-TRANSFER PROTEIN/SEED STORAGE 2S ALBUMIN SUPERFAMILY PROTEIN"/>
    <property type="match status" value="1"/>
</dbReference>
<gene>
    <name evidence="6" type="primary">LOC123089828</name>
</gene>
<dbReference type="Gramene" id="TraesARI4B03G02448900.1">
    <property type="protein sequence ID" value="TraesARI4B03G02448900.1.CDS1"/>
    <property type="gene ID" value="TraesARI4B03G02448900"/>
</dbReference>
<dbReference type="GeneID" id="123089828"/>
<reference evidence="6" key="1">
    <citation type="submission" date="2018-08" db="EMBL/GenBank/DDBJ databases">
        <authorList>
            <person name="Rossello M."/>
        </authorList>
    </citation>
    <scope>NUCLEOTIDE SEQUENCE [LARGE SCALE GENOMIC DNA]</scope>
    <source>
        <strain evidence="6">cv. Chinese Spring</strain>
    </source>
</reference>
<evidence type="ECO:0000256" key="2">
    <source>
        <dbReference type="ARBA" id="ARBA00022448"/>
    </source>
</evidence>
<dbReference type="Gramene" id="TraesLAC4B03G02364090.1">
    <property type="protein sequence ID" value="TraesLAC4B03G02364090.1.CDS1"/>
    <property type="gene ID" value="TraesLAC4B03G02364090"/>
</dbReference>
<dbReference type="Gramene" id="TraesLDM4B03G02412530.1">
    <property type="protein sequence ID" value="TraesLDM4B03G02412530.1.CDS1"/>
    <property type="gene ID" value="TraesLDM4B03G02412530"/>
</dbReference>
<dbReference type="EnsemblPlants" id="TraesCS4B02G393400.1">
    <property type="protein sequence ID" value="TraesCS4B02G393400.1.cds1"/>
    <property type="gene ID" value="TraesCS4B02G393400"/>
</dbReference>
<dbReference type="OMA" id="TECCAML"/>
<keyword evidence="2" id="KW-0813">Transport</keyword>
<dbReference type="Gramene" id="TraesMAC4B03G02409950.1">
    <property type="protein sequence ID" value="TraesMAC4B03G02409950.1.CDS1"/>
    <property type="gene ID" value="TraesMAC4B03G02409950"/>
</dbReference>
<dbReference type="Gramene" id="TraesJAG4B03G02408340.1">
    <property type="protein sequence ID" value="TraesJAG4B03G02408340.1.CDS1"/>
    <property type="gene ID" value="TraesJAG4B03G02408340"/>
</dbReference>
<keyword evidence="7" id="KW-1185">Reference proteome</keyword>
<dbReference type="Gramene" id="TraesSTA4B03G02405650.1">
    <property type="protein sequence ID" value="TraesSTA4B03G02405650.1.CDS1"/>
    <property type="gene ID" value="TraesSTA4B03G02405650"/>
</dbReference>